<dbReference type="AlphaFoldDB" id="D1QR73"/>
<feature type="domain" description="YdbS-like PH" evidence="2">
    <location>
        <begin position="68"/>
        <end position="122"/>
    </location>
</feature>
<keyword evidence="1" id="KW-0812">Transmembrane</keyword>
<reference evidence="3 4" key="1">
    <citation type="submission" date="2009-11" db="EMBL/GenBank/DDBJ databases">
        <authorList>
            <person name="Weinstock G."/>
            <person name="Sodergren E."/>
            <person name="Clifton S."/>
            <person name="Fulton L."/>
            <person name="Fulton B."/>
            <person name="Courtney L."/>
            <person name="Fronick C."/>
            <person name="Harrison M."/>
            <person name="Strong C."/>
            <person name="Farmer C."/>
            <person name="Delahaunty K."/>
            <person name="Markovic C."/>
            <person name="Hall O."/>
            <person name="Minx P."/>
            <person name="Tomlinson C."/>
            <person name="Mitreva M."/>
            <person name="Nelson J."/>
            <person name="Hou S."/>
            <person name="Wollam A."/>
            <person name="Pepin K.H."/>
            <person name="Johnson M."/>
            <person name="Bhonagiri V."/>
            <person name="Nash W.E."/>
            <person name="Warren W."/>
            <person name="Chinwalla A."/>
            <person name="Mardis E.R."/>
            <person name="Wilson R.K."/>
        </authorList>
    </citation>
    <scope>NUCLEOTIDE SEQUENCE [LARGE SCALE GENOMIC DNA]</scope>
    <source>
        <strain evidence="3 4">F0302</strain>
    </source>
</reference>
<comment type="caution">
    <text evidence="3">The sequence shown here is derived from an EMBL/GenBank/DDBJ whole genome shotgun (WGS) entry which is preliminary data.</text>
</comment>
<dbReference type="HOGENOM" id="CLU_136625_0_0_10"/>
<name>D1QR73_9BACT</name>
<keyword evidence="1" id="KW-0472">Membrane</keyword>
<gene>
    <name evidence="3" type="ORF">HMPREF0971_01476</name>
</gene>
<organism evidence="3 4">
    <name type="scientific">Segatella oris F0302</name>
    <dbReference type="NCBI Taxonomy" id="649760"/>
    <lineage>
        <taxon>Bacteria</taxon>
        <taxon>Pseudomonadati</taxon>
        <taxon>Bacteroidota</taxon>
        <taxon>Bacteroidia</taxon>
        <taxon>Bacteroidales</taxon>
        <taxon>Prevotellaceae</taxon>
        <taxon>Segatella</taxon>
    </lineage>
</organism>
<accession>D1QR73</accession>
<protein>
    <recommendedName>
        <fullName evidence="2">YdbS-like PH domain-containing protein</fullName>
    </recommendedName>
</protein>
<sequence>MDIFLKPDYREFFAEQTGLLLLFLTTVVAMPLLTSLEGLYPQMVVSLCSLLLAILLIARYITLTAVLWIINDNTLCRICGVFSRHTDYMELYRVVDYSESQTFWQKLWGVKTVSIISTDKTDRTMMMYGISARRDIVQEIRNRVENCKKQRRIYEITNQ</sequence>
<evidence type="ECO:0000313" key="4">
    <source>
        <dbReference type="Proteomes" id="UP000004079"/>
    </source>
</evidence>
<dbReference type="EMBL" id="ACUZ02000027">
    <property type="protein sequence ID" value="EFB32197.1"/>
    <property type="molecule type" value="Genomic_DNA"/>
</dbReference>
<feature type="transmembrane region" description="Helical" evidence="1">
    <location>
        <begin position="12"/>
        <end position="33"/>
    </location>
</feature>
<evidence type="ECO:0000256" key="1">
    <source>
        <dbReference type="SAM" id="Phobius"/>
    </source>
</evidence>
<feature type="transmembrane region" description="Helical" evidence="1">
    <location>
        <begin position="39"/>
        <end position="61"/>
    </location>
</feature>
<keyword evidence="1" id="KW-1133">Transmembrane helix</keyword>
<dbReference type="STRING" id="649760.HMPREF0971_01476"/>
<dbReference type="InterPro" id="IPR005182">
    <property type="entry name" value="YdbS-like_PH"/>
</dbReference>
<dbReference type="RefSeq" id="WP_004372803.1">
    <property type="nucleotide sequence ID" value="NZ_GG703885.1"/>
</dbReference>
<evidence type="ECO:0000313" key="3">
    <source>
        <dbReference type="EMBL" id="EFB32197.1"/>
    </source>
</evidence>
<evidence type="ECO:0000259" key="2">
    <source>
        <dbReference type="Pfam" id="PF03703"/>
    </source>
</evidence>
<proteinExistence type="predicted"/>
<dbReference type="Proteomes" id="UP000004079">
    <property type="component" value="Unassembled WGS sequence"/>
</dbReference>
<dbReference type="Pfam" id="PF03703">
    <property type="entry name" value="bPH_2"/>
    <property type="match status" value="1"/>
</dbReference>